<dbReference type="PRINTS" id="PR00334">
    <property type="entry name" value="KININOGEN"/>
</dbReference>
<keyword evidence="2" id="KW-0472">Membrane</keyword>
<evidence type="ECO:0000256" key="2">
    <source>
        <dbReference type="SAM" id="Phobius"/>
    </source>
</evidence>
<dbReference type="RefSeq" id="WP_279931668.1">
    <property type="nucleotide sequence ID" value="NZ_JARWBG010000044.1"/>
</dbReference>
<feature type="transmembrane region" description="Helical" evidence="2">
    <location>
        <begin position="314"/>
        <end position="340"/>
    </location>
</feature>
<feature type="transmembrane region" description="Helical" evidence="2">
    <location>
        <begin position="531"/>
        <end position="556"/>
    </location>
</feature>
<feature type="transmembrane region" description="Helical" evidence="2">
    <location>
        <begin position="346"/>
        <end position="366"/>
    </location>
</feature>
<dbReference type="InterPro" id="IPR002395">
    <property type="entry name" value="Kininogen"/>
</dbReference>
<comment type="caution">
    <text evidence="5">The sequence shown here is derived from an EMBL/GenBank/DDBJ whole genome shotgun (WGS) entry which is preliminary data.</text>
</comment>
<dbReference type="InterPro" id="IPR018247">
    <property type="entry name" value="EF_Hand_1_Ca_BS"/>
</dbReference>
<reference evidence="5 6" key="1">
    <citation type="submission" date="2023-04" db="EMBL/GenBank/DDBJ databases">
        <title>Streptomyces chengmaiensis sp. nov. isolated from the stem of mangrove plant in Hainan.</title>
        <authorList>
            <person name="Huang X."/>
            <person name="Zhou S."/>
            <person name="Chu X."/>
            <person name="Xie Y."/>
            <person name="Lin Y."/>
        </authorList>
    </citation>
    <scope>NUCLEOTIDE SEQUENCE [LARGE SCALE GENOMIC DNA]</scope>
    <source>
        <strain evidence="5 6">HNM0663</strain>
    </source>
</reference>
<feature type="compositionally biased region" description="Basic residues" evidence="1">
    <location>
        <begin position="377"/>
        <end position="388"/>
    </location>
</feature>
<protein>
    <submittedName>
        <fullName evidence="5">Nickel transporter</fullName>
    </submittedName>
</protein>
<dbReference type="EMBL" id="JARWBG010000044">
    <property type="protein sequence ID" value="MDH2392557.1"/>
    <property type="molecule type" value="Genomic_DNA"/>
</dbReference>
<accession>A0ABT6HV18</accession>
<evidence type="ECO:0000313" key="5">
    <source>
        <dbReference type="EMBL" id="MDH2392557.1"/>
    </source>
</evidence>
<feature type="chain" id="PRO_5045958336" evidence="3">
    <location>
        <begin position="32"/>
        <end position="607"/>
    </location>
</feature>
<dbReference type="PROSITE" id="PS50222">
    <property type="entry name" value="EF_HAND_2"/>
    <property type="match status" value="1"/>
</dbReference>
<feature type="signal peptide" evidence="3">
    <location>
        <begin position="1"/>
        <end position="31"/>
    </location>
</feature>
<dbReference type="PANTHER" id="PTHR40659">
    <property type="entry name" value="NICKEL/COBALT EFFLUX SYSTEM RCNA"/>
    <property type="match status" value="1"/>
</dbReference>
<evidence type="ECO:0000256" key="3">
    <source>
        <dbReference type="SAM" id="SignalP"/>
    </source>
</evidence>
<name>A0ABT6HV18_9ACTN</name>
<gene>
    <name evidence="5" type="ORF">QCN29_28020</name>
</gene>
<evidence type="ECO:0000256" key="1">
    <source>
        <dbReference type="SAM" id="MobiDB-lite"/>
    </source>
</evidence>
<organism evidence="5 6">
    <name type="scientific">Streptomyces chengmaiensis</name>
    <dbReference type="NCBI Taxonomy" id="3040919"/>
    <lineage>
        <taxon>Bacteria</taxon>
        <taxon>Bacillati</taxon>
        <taxon>Actinomycetota</taxon>
        <taxon>Actinomycetes</taxon>
        <taxon>Kitasatosporales</taxon>
        <taxon>Streptomycetaceae</taxon>
        <taxon>Streptomyces</taxon>
    </lineage>
</organism>
<keyword evidence="2" id="KW-1133">Transmembrane helix</keyword>
<feature type="region of interest" description="Disordered" evidence="1">
    <location>
        <begin position="453"/>
        <end position="497"/>
    </location>
</feature>
<keyword evidence="2" id="KW-0812">Transmembrane</keyword>
<keyword evidence="3" id="KW-0732">Signal</keyword>
<feature type="compositionally biased region" description="Basic and acidic residues" evidence="1">
    <location>
        <begin position="389"/>
        <end position="421"/>
    </location>
</feature>
<feature type="domain" description="EF-hand" evidence="4">
    <location>
        <begin position="70"/>
        <end position="95"/>
    </location>
</feature>
<dbReference type="InterPro" id="IPR051224">
    <property type="entry name" value="NiCoT_RcnA"/>
</dbReference>
<sequence length="607" mass="61633">MVRAAARALAPLATLAAAAALVLLPVGAVHAHPLGNFTVSQYDGVVVAPGKLSVRHVEDLAEIPATQERKRVDADGDGRLSEAELSAWARARCDAAAQEARLTVAGQADGGSAAGSEAAVSPVPGSARAEVRPGQAGLPTLRTACTLTAPLTAPSSDGAPLRLTYVPADVSTGAGWREITAQGDRMTLSESDVPRASVSRELTAYPDDLLSSPPGVRSAALVVRSGGPPLEAGAHGADEDRGSPAAAVLPRGADRWAQALTGLVARHELTAGFAALALGVSLLLGAMHALAPGHGKTMMAAAAAARGRGSTKEVLALGASVTVTHTLGVFLLGALITAGSAAAPTVVSWLTVVSGATVAVAGALLLRRAWRLRRLPHGHGHSHGHVHGHGHEHGHEHDHGRGHGHHEHDHGVDHAHEHRHDEARAPALAGAHRSGHDAPGAAAGPVAVLESAADARPSGAGHGHPHRHSHDHGHGHDHEHDHGHDHGHGHSHVPPAPGVRGVVLMGLAGGLVPSPSAVVVLVGAAALGQAWFGFLLVLAYGAGLALTLAGAGLAVIRLRDTTARRLARRPQGRLFSLFHRFAPLGTAAVVLTLGCGLLTRGLAATLS</sequence>
<feature type="compositionally biased region" description="Low complexity" evidence="1">
    <location>
        <begin position="114"/>
        <end position="123"/>
    </location>
</feature>
<evidence type="ECO:0000259" key="4">
    <source>
        <dbReference type="PROSITE" id="PS50222"/>
    </source>
</evidence>
<feature type="region of interest" description="Disordered" evidence="1">
    <location>
        <begin position="108"/>
        <end position="133"/>
    </location>
</feature>
<dbReference type="InterPro" id="IPR002048">
    <property type="entry name" value="EF_hand_dom"/>
</dbReference>
<feature type="transmembrane region" description="Helical" evidence="2">
    <location>
        <begin position="502"/>
        <end position="525"/>
    </location>
</feature>
<feature type="transmembrane region" description="Helical" evidence="2">
    <location>
        <begin position="577"/>
        <end position="599"/>
    </location>
</feature>
<evidence type="ECO:0000313" key="6">
    <source>
        <dbReference type="Proteomes" id="UP001223144"/>
    </source>
</evidence>
<feature type="region of interest" description="Disordered" evidence="1">
    <location>
        <begin position="377"/>
        <end position="421"/>
    </location>
</feature>
<proteinExistence type="predicted"/>
<dbReference type="PANTHER" id="PTHR40659:SF1">
    <property type="entry name" value="NICKEL_COBALT EFFLUX SYSTEM RCNA"/>
    <property type="match status" value="1"/>
</dbReference>
<keyword evidence="6" id="KW-1185">Reference proteome</keyword>
<dbReference type="Proteomes" id="UP001223144">
    <property type="component" value="Unassembled WGS sequence"/>
</dbReference>
<feature type="compositionally biased region" description="Basic and acidic residues" evidence="1">
    <location>
        <begin position="472"/>
        <end position="488"/>
    </location>
</feature>
<dbReference type="PROSITE" id="PS00018">
    <property type="entry name" value="EF_HAND_1"/>
    <property type="match status" value="1"/>
</dbReference>
<feature type="transmembrane region" description="Helical" evidence="2">
    <location>
        <begin position="271"/>
        <end position="293"/>
    </location>
</feature>